<dbReference type="AlphaFoldDB" id="A0A7K9T403"/>
<dbReference type="InterPro" id="IPR040012">
    <property type="entry name" value="CD200R"/>
</dbReference>
<evidence type="ECO:0000313" key="11">
    <source>
        <dbReference type="EMBL" id="NXI42820.1"/>
    </source>
</evidence>
<dbReference type="SUPFAM" id="SSF48726">
    <property type="entry name" value="Immunoglobulin"/>
    <property type="match status" value="2"/>
</dbReference>
<dbReference type="GO" id="GO:0038023">
    <property type="term" value="F:signaling receptor activity"/>
    <property type="evidence" value="ECO:0007669"/>
    <property type="project" value="InterPro"/>
</dbReference>
<comment type="similarity">
    <text evidence="2">Belongs to the CD200R family.</text>
</comment>
<evidence type="ECO:0000313" key="12">
    <source>
        <dbReference type="Proteomes" id="UP000566440"/>
    </source>
</evidence>
<dbReference type="PANTHER" id="PTHR21462:SF2">
    <property type="entry name" value="CELL SURFACE GLYCOPROTEIN CD200 RECEPTOR 2"/>
    <property type="match status" value="1"/>
</dbReference>
<dbReference type="PANTHER" id="PTHR21462">
    <property type="entry name" value="CELL SURFACE GLYCOPROTEIN OX2 RECEPTOR PRECURSOR"/>
    <property type="match status" value="1"/>
</dbReference>
<evidence type="ECO:0000259" key="9">
    <source>
        <dbReference type="PROSITE" id="PS50835"/>
    </source>
</evidence>
<dbReference type="GO" id="GO:0009897">
    <property type="term" value="C:external side of plasma membrane"/>
    <property type="evidence" value="ECO:0007669"/>
    <property type="project" value="TreeGrafter"/>
</dbReference>
<dbReference type="PROSITE" id="PS50835">
    <property type="entry name" value="IG_LIKE"/>
    <property type="match status" value="1"/>
</dbReference>
<evidence type="ECO:0000256" key="8">
    <source>
        <dbReference type="ARBA" id="ARBA00023180"/>
    </source>
</evidence>
<evidence type="ECO:0000256" key="2">
    <source>
        <dbReference type="ARBA" id="ARBA00008215"/>
    </source>
</evidence>
<evidence type="ECO:0000313" key="10">
    <source>
        <dbReference type="EMBL" id="NXI42814.1"/>
    </source>
</evidence>
<dbReference type="InterPro" id="IPR013106">
    <property type="entry name" value="Ig_V-set"/>
</dbReference>
<keyword evidence="8" id="KW-0325">Glycoprotein</keyword>
<dbReference type="EMBL" id="VWZX01006822">
    <property type="protein sequence ID" value="NXI42820.1"/>
    <property type="molecule type" value="Genomic_DNA"/>
</dbReference>
<organism evidence="11 12">
    <name type="scientific">Galbula dea</name>
    <dbReference type="NCBI Taxonomy" id="1109041"/>
    <lineage>
        <taxon>Eukaryota</taxon>
        <taxon>Metazoa</taxon>
        <taxon>Chordata</taxon>
        <taxon>Craniata</taxon>
        <taxon>Vertebrata</taxon>
        <taxon>Euteleostomi</taxon>
        <taxon>Archelosauria</taxon>
        <taxon>Archosauria</taxon>
        <taxon>Dinosauria</taxon>
        <taxon>Saurischia</taxon>
        <taxon>Theropoda</taxon>
        <taxon>Coelurosauria</taxon>
        <taxon>Aves</taxon>
        <taxon>Neognathae</taxon>
        <taxon>Neoaves</taxon>
        <taxon>Telluraves</taxon>
        <taxon>Coraciimorphae</taxon>
        <taxon>Piciformes</taxon>
        <taxon>Galbulidae</taxon>
        <taxon>Galbula</taxon>
    </lineage>
</organism>
<evidence type="ECO:0000256" key="3">
    <source>
        <dbReference type="ARBA" id="ARBA00022692"/>
    </source>
</evidence>
<feature type="domain" description="Ig-like" evidence="9">
    <location>
        <begin position="60"/>
        <end position="175"/>
    </location>
</feature>
<sequence length="176" mass="18691">VGNSSVLTCPPISNIAMVTWKISPRIGGPCTLGYRADQNMTDRTNCSGSMNWKSRPDLDPALEIQQVAIAHEGEYTCEVVATEGNFHRTYILTVLVPPRLTLYCDAHGNPACKAAAGKPAAHISWGPESGSTPRKEAHGNGTVTVLSKFTAYSTNGTNTTCIMSHPAGNQSKSIAC</sequence>
<reference evidence="11 12" key="1">
    <citation type="submission" date="2019-09" db="EMBL/GenBank/DDBJ databases">
        <title>Bird 10,000 Genomes (B10K) Project - Family phase.</title>
        <authorList>
            <person name="Zhang G."/>
        </authorList>
    </citation>
    <scope>NUCLEOTIDE SEQUENCE [LARGE SCALE GENOMIC DNA]</scope>
    <source>
        <strain evidence="11">B10K-DU-001-62</strain>
        <tissue evidence="11">Muscle</tissue>
    </source>
</reference>
<feature type="non-terminal residue" evidence="11">
    <location>
        <position position="176"/>
    </location>
</feature>
<keyword evidence="12" id="KW-1185">Reference proteome</keyword>
<dbReference type="Gene3D" id="2.60.40.10">
    <property type="entry name" value="Immunoglobulins"/>
    <property type="match status" value="2"/>
</dbReference>
<dbReference type="OrthoDB" id="8915654at2759"/>
<evidence type="ECO:0000256" key="4">
    <source>
        <dbReference type="ARBA" id="ARBA00022989"/>
    </source>
</evidence>
<dbReference type="GO" id="GO:0150077">
    <property type="term" value="P:regulation of neuroinflammatory response"/>
    <property type="evidence" value="ECO:0007669"/>
    <property type="project" value="InterPro"/>
</dbReference>
<evidence type="ECO:0000256" key="1">
    <source>
        <dbReference type="ARBA" id="ARBA00004167"/>
    </source>
</evidence>
<dbReference type="InterPro" id="IPR036179">
    <property type="entry name" value="Ig-like_dom_sf"/>
</dbReference>
<dbReference type="InterPro" id="IPR007110">
    <property type="entry name" value="Ig-like_dom"/>
</dbReference>
<dbReference type="Proteomes" id="UP000566440">
    <property type="component" value="Unassembled WGS sequence"/>
</dbReference>
<feature type="non-terminal residue" evidence="11">
    <location>
        <position position="1"/>
    </location>
</feature>
<keyword evidence="6" id="KW-1015">Disulfide bond</keyword>
<evidence type="ECO:0000256" key="7">
    <source>
        <dbReference type="ARBA" id="ARBA00023170"/>
    </source>
</evidence>
<comment type="caution">
    <text evidence="11">The sequence shown here is derived from an EMBL/GenBank/DDBJ whole genome shotgun (WGS) entry which is preliminary data.</text>
</comment>
<dbReference type="EMBL" id="VWZX01006822">
    <property type="protein sequence ID" value="NXI42814.1"/>
    <property type="molecule type" value="Genomic_DNA"/>
</dbReference>
<dbReference type="Pfam" id="PF07686">
    <property type="entry name" value="V-set"/>
    <property type="match status" value="1"/>
</dbReference>
<keyword evidence="5" id="KW-0472">Membrane</keyword>
<comment type="subcellular location">
    <subcellularLocation>
        <location evidence="1">Membrane</location>
        <topology evidence="1">Single-pass membrane protein</topology>
    </subcellularLocation>
</comment>
<keyword evidence="7" id="KW-0675">Receptor</keyword>
<evidence type="ECO:0000256" key="6">
    <source>
        <dbReference type="ARBA" id="ARBA00023157"/>
    </source>
</evidence>
<keyword evidence="3" id="KW-0812">Transmembrane</keyword>
<evidence type="ECO:0000256" key="5">
    <source>
        <dbReference type="ARBA" id="ARBA00023136"/>
    </source>
</evidence>
<protein>
    <submittedName>
        <fullName evidence="11">MOR1B protein</fullName>
    </submittedName>
</protein>
<gene>
    <name evidence="11" type="primary">Cd200r1b_0</name>
    <name evidence="10" type="synonym">Cd200r1b_1</name>
    <name evidence="11" type="ORF">GALDEA_R08513</name>
    <name evidence="10" type="ORF">GALDEA_R08514</name>
</gene>
<proteinExistence type="inferred from homology"/>
<accession>A0A7K9T403</accession>
<dbReference type="InterPro" id="IPR013162">
    <property type="entry name" value="CD80_C2-set"/>
</dbReference>
<name>A0A7K9T403_9PICI</name>
<dbReference type="Pfam" id="PF08205">
    <property type="entry name" value="C2-set_2"/>
    <property type="match status" value="1"/>
</dbReference>
<keyword evidence="4" id="KW-1133">Transmembrane helix</keyword>
<dbReference type="InterPro" id="IPR013783">
    <property type="entry name" value="Ig-like_fold"/>
</dbReference>